<organism evidence="2 3">
    <name type="scientific">Amphibacillus xylanus (strain ATCC 51415 / DSM 6626 / JCM 7361 / LMG 17667 / NBRC 15112 / Ep01)</name>
    <dbReference type="NCBI Taxonomy" id="698758"/>
    <lineage>
        <taxon>Bacteria</taxon>
        <taxon>Bacillati</taxon>
        <taxon>Bacillota</taxon>
        <taxon>Bacilli</taxon>
        <taxon>Bacillales</taxon>
        <taxon>Bacillaceae</taxon>
        <taxon>Amphibacillus</taxon>
    </lineage>
</organism>
<protein>
    <submittedName>
        <fullName evidence="2">Putative regulatory protein</fullName>
    </submittedName>
</protein>
<dbReference type="GO" id="GO:0003677">
    <property type="term" value="F:DNA binding"/>
    <property type="evidence" value="ECO:0007669"/>
    <property type="project" value="InterPro"/>
</dbReference>
<dbReference type="Gene3D" id="1.25.40.10">
    <property type="entry name" value="Tetratricopeptide repeat domain"/>
    <property type="match status" value="1"/>
</dbReference>
<dbReference type="KEGG" id="axl:AXY_20850"/>
<keyword evidence="3" id="KW-1185">Reference proteome</keyword>
<dbReference type="PANTHER" id="PTHR37038:SF12">
    <property type="entry name" value="TRANSCRIPTIONAL REGULATOR"/>
    <property type="match status" value="1"/>
</dbReference>
<gene>
    <name evidence="2" type="ordered locus">AXY_20850</name>
</gene>
<dbReference type="CDD" id="cd00093">
    <property type="entry name" value="HTH_XRE"/>
    <property type="match status" value="1"/>
</dbReference>
<proteinExistence type="predicted"/>
<dbReference type="AlphaFoldDB" id="K0J4J1"/>
<evidence type="ECO:0000259" key="1">
    <source>
        <dbReference type="PROSITE" id="PS50943"/>
    </source>
</evidence>
<dbReference type="NCBIfam" id="TIGR01716">
    <property type="entry name" value="RGG_Cterm"/>
    <property type="match status" value="1"/>
</dbReference>
<evidence type="ECO:0000313" key="2">
    <source>
        <dbReference type="EMBL" id="BAM48217.1"/>
    </source>
</evidence>
<sequence length="287" mass="34147">MSLGETVRRIRKMKRIKLKYICGNEIDNGNYWRFEQGKSSISADTFYQIIQNLNVSMEEFSLYHNNFAPDKLSQWGKRMIKAFQVLDHEQLETIAKLTLDEFNKTQQIKYQHLYYLAMIYLCSIKKEPFDPTWISQLKDYLMNCEQWGYYEVSLFNNSLFCLGDLDTILTLYKRMYKSYLRSKSIHKTPNEEIMLATNIIAMCLMQKSYSKAQEINSLIQSQEIEERSMFARTLLLWCDGLINKIVYKKDEGLEQINMTINIMETLKMDSTAKMFKRWKERLLGTNK</sequence>
<dbReference type="PANTHER" id="PTHR37038">
    <property type="entry name" value="TRANSCRIPTIONAL REGULATOR-RELATED"/>
    <property type="match status" value="1"/>
</dbReference>
<accession>K0J4J1</accession>
<dbReference type="eggNOG" id="COG1396">
    <property type="taxonomic scope" value="Bacteria"/>
</dbReference>
<dbReference type="SUPFAM" id="SSF47413">
    <property type="entry name" value="lambda repressor-like DNA-binding domains"/>
    <property type="match status" value="1"/>
</dbReference>
<dbReference type="InterPro" id="IPR010057">
    <property type="entry name" value="Transcription_activator_Rgg_C"/>
</dbReference>
<evidence type="ECO:0000313" key="3">
    <source>
        <dbReference type="Proteomes" id="UP000006294"/>
    </source>
</evidence>
<dbReference type="Pfam" id="PF21259">
    <property type="entry name" value="Rgg_C"/>
    <property type="match status" value="1"/>
</dbReference>
<dbReference type="EMBL" id="AP012050">
    <property type="protein sequence ID" value="BAM48217.1"/>
    <property type="molecule type" value="Genomic_DNA"/>
</dbReference>
<dbReference type="RefSeq" id="WP_015010803.1">
    <property type="nucleotide sequence ID" value="NC_018704.1"/>
</dbReference>
<dbReference type="InterPro" id="IPR010982">
    <property type="entry name" value="Lambda_DNA-bd_dom_sf"/>
</dbReference>
<dbReference type="InterPro" id="IPR053163">
    <property type="entry name" value="HTH-type_regulator_Rgg"/>
</dbReference>
<dbReference type="InterPro" id="IPR001387">
    <property type="entry name" value="Cro/C1-type_HTH"/>
</dbReference>
<name>K0J4J1_AMPXN</name>
<feature type="domain" description="HTH cro/C1-type" evidence="1">
    <location>
        <begin position="26"/>
        <end position="60"/>
    </location>
</feature>
<reference evidence="2 3" key="1">
    <citation type="submission" date="2011-01" db="EMBL/GenBank/DDBJ databases">
        <title>Whole genome sequence of Amphibacillus xylinus NBRC 15112.</title>
        <authorList>
            <person name="Nakazawa H."/>
            <person name="Katano Y."/>
            <person name="Nakamura S."/>
            <person name="Sasagawa M."/>
            <person name="Fukada J."/>
            <person name="Arai T."/>
            <person name="Sasakura N."/>
            <person name="Mochizuki D."/>
            <person name="Hosoyama A."/>
            <person name="Harada K."/>
            <person name="Horikawa H."/>
            <person name="Kato Y."/>
            <person name="Harada T."/>
            <person name="Sasaki K."/>
            <person name="Sekiguchi M."/>
            <person name="Hodoyama M."/>
            <person name="Nishiko R."/>
            <person name="Narita H."/>
            <person name="Hanamaki A."/>
            <person name="Hata C."/>
            <person name="Konno Y."/>
            <person name="Niimura Y."/>
            <person name="Yamazaki S."/>
            <person name="Fujita N."/>
        </authorList>
    </citation>
    <scope>NUCLEOTIDE SEQUENCE [LARGE SCALE GENOMIC DNA]</scope>
    <source>
        <strain evidence="3">ATCC 51415 / DSM 6626 / JCM 7361 / LMG 17667 / NBRC 15112 / Ep01</strain>
    </source>
</reference>
<dbReference type="STRING" id="698758.AXY_20850"/>
<dbReference type="Proteomes" id="UP000006294">
    <property type="component" value="Chromosome"/>
</dbReference>
<dbReference type="InterPro" id="IPR011990">
    <property type="entry name" value="TPR-like_helical_dom_sf"/>
</dbReference>
<dbReference type="HOGENOM" id="CLU_072045_1_4_9"/>
<dbReference type="OrthoDB" id="34624at2"/>
<dbReference type="PROSITE" id="PS50943">
    <property type="entry name" value="HTH_CROC1"/>
    <property type="match status" value="1"/>
</dbReference>